<gene>
    <name evidence="1" type="ORF">TSPGSL018_3786</name>
</gene>
<proteinExistence type="predicted"/>
<dbReference type="AlphaFoldDB" id="A0A061RF64"/>
<name>A0A061RF64_9CHLO</name>
<organism evidence="1">
    <name type="scientific">Tetraselmis sp. GSL018</name>
    <dbReference type="NCBI Taxonomy" id="582737"/>
    <lineage>
        <taxon>Eukaryota</taxon>
        <taxon>Viridiplantae</taxon>
        <taxon>Chlorophyta</taxon>
        <taxon>core chlorophytes</taxon>
        <taxon>Chlorodendrophyceae</taxon>
        <taxon>Chlorodendrales</taxon>
        <taxon>Chlorodendraceae</taxon>
        <taxon>Tetraselmis</taxon>
    </lineage>
</organism>
<reference evidence="1" key="1">
    <citation type="submission" date="2014-05" db="EMBL/GenBank/DDBJ databases">
        <title>The transcriptome of the halophilic microalga Tetraselmis sp. GSL018 isolated from the Great Salt Lake, Utah.</title>
        <authorList>
            <person name="Jinkerson R.E."/>
            <person name="D'Adamo S."/>
            <person name="Posewitz M.C."/>
        </authorList>
    </citation>
    <scope>NUCLEOTIDE SEQUENCE</scope>
    <source>
        <strain evidence="1">GSL018</strain>
    </source>
</reference>
<accession>A0A061RF64</accession>
<dbReference type="EMBL" id="GBEZ01015578">
    <property type="protein sequence ID" value="JAC70598.1"/>
    <property type="molecule type" value="Transcribed_RNA"/>
</dbReference>
<protein>
    <submittedName>
        <fullName evidence="1">Uncharacterized protein</fullName>
    </submittedName>
</protein>
<evidence type="ECO:0000313" key="1">
    <source>
        <dbReference type="EMBL" id="JAC70598.1"/>
    </source>
</evidence>
<sequence>MEKERTTCCSTSLRVSHSALTCPVVRPLFFEKTEGGCADYNKAPLWQTRAKSPGMGDLKPSLPLAISFFPP</sequence>